<sequence>MVNDIPIANTQFNFDAGLNRSNENVASQSAFTKYDEDEDETDDDTKRRQANYKKMMQDYAILKVPNPFVSDEINRAVAAEKKRNRALLASMDLSNKATIQNLAMDSFSVPNMNPDSTTATHQYSGSTPNLYSRAQTDPISGMVTYQNSAPIINQNSDNIMNSNTGSMMFPNSCLASIAHSSGDMNPNAGAGLYTNSGGTPITYSGDLLNLTTCALMGPNSGSVPISYSGGVMNQNTGPLMHPNTCAVPTPYSNGVMNPNPMFGMPPVTPHSMAAANISYQSLFQNPISGQPMNFPIWPQMTMQQAPGKAPRAPRFAETQNQPRLKKPAGPKRPKPTATPAAPQMSANFAPPFMPYQMPGNMANGFPNMTGQMQQNRAYPAAQFPYGPINAIPGVDMQFLKQWHDLQKSFVDQFNFFNGAWPTMMPKKQ</sequence>
<organism evidence="2 3">
    <name type="scientific">Caenorhabditis bovis</name>
    <dbReference type="NCBI Taxonomy" id="2654633"/>
    <lineage>
        <taxon>Eukaryota</taxon>
        <taxon>Metazoa</taxon>
        <taxon>Ecdysozoa</taxon>
        <taxon>Nematoda</taxon>
        <taxon>Chromadorea</taxon>
        <taxon>Rhabditida</taxon>
        <taxon>Rhabditina</taxon>
        <taxon>Rhabditomorpha</taxon>
        <taxon>Rhabditoidea</taxon>
        <taxon>Rhabditidae</taxon>
        <taxon>Peloderinae</taxon>
        <taxon>Caenorhabditis</taxon>
    </lineage>
</organism>
<feature type="compositionally biased region" description="Basic residues" evidence="1">
    <location>
        <begin position="323"/>
        <end position="334"/>
    </location>
</feature>
<proteinExistence type="predicted"/>
<dbReference type="Proteomes" id="UP000494206">
    <property type="component" value="Unassembled WGS sequence"/>
</dbReference>
<gene>
    <name evidence="2" type="ORF">CBOVIS_LOCUS2867</name>
</gene>
<comment type="caution">
    <text evidence="2">The sequence shown here is derived from an EMBL/GenBank/DDBJ whole genome shotgun (WGS) entry which is preliminary data.</text>
</comment>
<protein>
    <submittedName>
        <fullName evidence="2">Uncharacterized protein</fullName>
    </submittedName>
</protein>
<reference evidence="2 3" key="1">
    <citation type="submission" date="2020-04" db="EMBL/GenBank/DDBJ databases">
        <authorList>
            <person name="Laetsch R D."/>
            <person name="Stevens L."/>
            <person name="Kumar S."/>
            <person name="Blaxter L. M."/>
        </authorList>
    </citation>
    <scope>NUCLEOTIDE SEQUENCE [LARGE SCALE GENOMIC DNA]</scope>
</reference>
<name>A0A8S1EGC6_9PELO</name>
<evidence type="ECO:0000256" key="1">
    <source>
        <dbReference type="SAM" id="MobiDB-lite"/>
    </source>
</evidence>
<evidence type="ECO:0000313" key="2">
    <source>
        <dbReference type="EMBL" id="CAB3399800.1"/>
    </source>
</evidence>
<dbReference type="EMBL" id="CADEPM010000002">
    <property type="protein sequence ID" value="CAB3399800.1"/>
    <property type="molecule type" value="Genomic_DNA"/>
</dbReference>
<feature type="region of interest" description="Disordered" evidence="1">
    <location>
        <begin position="302"/>
        <end position="345"/>
    </location>
</feature>
<accession>A0A8S1EGC6</accession>
<keyword evidence="3" id="KW-1185">Reference proteome</keyword>
<evidence type="ECO:0000313" key="3">
    <source>
        <dbReference type="Proteomes" id="UP000494206"/>
    </source>
</evidence>
<dbReference type="AlphaFoldDB" id="A0A8S1EGC6"/>